<dbReference type="Proteomes" id="UP000318336">
    <property type="component" value="Unassembled WGS sequence"/>
</dbReference>
<reference evidence="1 2" key="1">
    <citation type="submission" date="2019-06" db="EMBL/GenBank/DDBJ databases">
        <title>Sequencing the genomes of 1000 actinobacteria strains.</title>
        <authorList>
            <person name="Klenk H.-P."/>
        </authorList>
    </citation>
    <scope>NUCLEOTIDE SEQUENCE [LARGE SCALE GENOMIC DNA]</scope>
    <source>
        <strain evidence="1 2">DSM 24617</strain>
    </source>
</reference>
<dbReference type="InterPro" id="IPR019639">
    <property type="entry name" value="DUF2505"/>
</dbReference>
<dbReference type="InterPro" id="IPR023393">
    <property type="entry name" value="START-like_dom_sf"/>
</dbReference>
<dbReference type="RefSeq" id="WP_142005849.1">
    <property type="nucleotide sequence ID" value="NZ_CAJTBP010000001.1"/>
</dbReference>
<dbReference type="SUPFAM" id="SSF55961">
    <property type="entry name" value="Bet v1-like"/>
    <property type="match status" value="1"/>
</dbReference>
<sequence>MKITETWTYAATPDRVWAMITDPAFQERKCAASGALSFDVSVEQAAGDGATVVTSRRMPTDGLPSQFQKFVKDGLEVVETQTWEPAAGDGSRSGRADVQIKGTPVTMKGTLTMTPAGEGTTLRLDADVKAGIPLVGGQIEKAVAPAVVHGIKVEEREGAAYLTGA</sequence>
<accession>A0A542XDG3</accession>
<evidence type="ECO:0000313" key="1">
    <source>
        <dbReference type="EMBL" id="TQL33881.1"/>
    </source>
</evidence>
<organism evidence="1 2">
    <name type="scientific">Barrientosiimonas humi</name>
    <dbReference type="NCBI Taxonomy" id="999931"/>
    <lineage>
        <taxon>Bacteria</taxon>
        <taxon>Bacillati</taxon>
        <taxon>Actinomycetota</taxon>
        <taxon>Actinomycetes</taxon>
        <taxon>Micrococcales</taxon>
        <taxon>Dermacoccaceae</taxon>
        <taxon>Barrientosiimonas</taxon>
    </lineage>
</organism>
<dbReference type="OrthoDB" id="3266819at2"/>
<protein>
    <submittedName>
        <fullName evidence="1">Uncharacterized protein DUF2505</fullName>
    </submittedName>
</protein>
<gene>
    <name evidence="1" type="ORF">FB554_2037</name>
</gene>
<keyword evidence="2" id="KW-1185">Reference proteome</keyword>
<evidence type="ECO:0000313" key="2">
    <source>
        <dbReference type="Proteomes" id="UP000318336"/>
    </source>
</evidence>
<dbReference type="EMBL" id="VFOK01000001">
    <property type="protein sequence ID" value="TQL33881.1"/>
    <property type="molecule type" value="Genomic_DNA"/>
</dbReference>
<dbReference type="Gene3D" id="3.30.530.20">
    <property type="match status" value="1"/>
</dbReference>
<name>A0A542XDG3_9MICO</name>
<dbReference type="Pfam" id="PF10698">
    <property type="entry name" value="DUF2505"/>
    <property type="match status" value="1"/>
</dbReference>
<proteinExistence type="predicted"/>
<dbReference type="AlphaFoldDB" id="A0A542XDG3"/>
<comment type="caution">
    <text evidence="1">The sequence shown here is derived from an EMBL/GenBank/DDBJ whole genome shotgun (WGS) entry which is preliminary data.</text>
</comment>